<dbReference type="Gene3D" id="3.20.20.210">
    <property type="match status" value="1"/>
</dbReference>
<dbReference type="InterPro" id="IPR038071">
    <property type="entry name" value="UROD/MetE-like_sf"/>
</dbReference>
<organism evidence="5">
    <name type="scientific">marine sediment metagenome</name>
    <dbReference type="NCBI Taxonomy" id="412755"/>
    <lineage>
        <taxon>unclassified sequences</taxon>
        <taxon>metagenomes</taxon>
        <taxon>ecological metagenomes</taxon>
    </lineage>
</organism>
<evidence type="ECO:0000256" key="1">
    <source>
        <dbReference type="ARBA" id="ARBA00001947"/>
    </source>
</evidence>
<evidence type="ECO:0000256" key="3">
    <source>
        <dbReference type="ARBA" id="ARBA00022833"/>
    </source>
</evidence>
<feature type="non-terminal residue" evidence="5">
    <location>
        <position position="168"/>
    </location>
</feature>
<protein>
    <recommendedName>
        <fullName evidence="4">Cobalamin-independent methionine synthase MetE C-terminal/archaeal domain-containing protein</fullName>
    </recommendedName>
</protein>
<reference evidence="5" key="1">
    <citation type="journal article" date="2015" name="Nature">
        <title>Complex archaea that bridge the gap between prokaryotes and eukaryotes.</title>
        <authorList>
            <person name="Spang A."/>
            <person name="Saw J.H."/>
            <person name="Jorgensen S.L."/>
            <person name="Zaremba-Niedzwiedzka K."/>
            <person name="Martijn J."/>
            <person name="Lind A.E."/>
            <person name="van Eijk R."/>
            <person name="Schleper C."/>
            <person name="Guy L."/>
            <person name="Ettema T.J."/>
        </authorList>
    </citation>
    <scope>NUCLEOTIDE SEQUENCE</scope>
</reference>
<dbReference type="EMBL" id="LAZR01033749">
    <property type="protein sequence ID" value="KKL47206.1"/>
    <property type="molecule type" value="Genomic_DNA"/>
</dbReference>
<gene>
    <name evidence="5" type="ORF">LCGC14_2337870</name>
</gene>
<evidence type="ECO:0000256" key="2">
    <source>
        <dbReference type="ARBA" id="ARBA00022723"/>
    </source>
</evidence>
<sequence>MSGLLTTAVGSLPKPGYLAKARTAFASGRIDGAELDKLTRQATAECIRMQEDVGLDVLVHGEMERGDMVAYFAELLTESMAISGLVRSYGNRYYRRPIITGELHWQGPMTVDMWRYAQGLTDKPVKGMLTGPYTMVDWSFDEHYGSRRDAVLAMAQVVRREAEELVKA</sequence>
<dbReference type="GO" id="GO:0008270">
    <property type="term" value="F:zinc ion binding"/>
    <property type="evidence" value="ECO:0007669"/>
    <property type="project" value="InterPro"/>
</dbReference>
<feature type="domain" description="Cobalamin-independent methionine synthase MetE C-terminal/archaeal" evidence="4">
    <location>
        <begin position="5"/>
        <end position="168"/>
    </location>
</feature>
<dbReference type="GO" id="GO:0009086">
    <property type="term" value="P:methionine biosynthetic process"/>
    <property type="evidence" value="ECO:0007669"/>
    <property type="project" value="InterPro"/>
</dbReference>
<comment type="caution">
    <text evidence="5">The sequence shown here is derived from an EMBL/GenBank/DDBJ whole genome shotgun (WGS) entry which is preliminary data.</text>
</comment>
<dbReference type="GO" id="GO:0003871">
    <property type="term" value="F:5-methyltetrahydropteroyltriglutamate-homocysteine S-methyltransferase activity"/>
    <property type="evidence" value="ECO:0007669"/>
    <property type="project" value="InterPro"/>
</dbReference>
<evidence type="ECO:0000259" key="4">
    <source>
        <dbReference type="Pfam" id="PF01717"/>
    </source>
</evidence>
<accession>A0A0F9D0C2</accession>
<evidence type="ECO:0000313" key="5">
    <source>
        <dbReference type="EMBL" id="KKL47206.1"/>
    </source>
</evidence>
<dbReference type="CDD" id="cd03311">
    <property type="entry name" value="CIMS_C_terminal_like"/>
    <property type="match status" value="1"/>
</dbReference>
<comment type="cofactor">
    <cofactor evidence="1">
        <name>Zn(2+)</name>
        <dbReference type="ChEBI" id="CHEBI:29105"/>
    </cofactor>
</comment>
<dbReference type="InterPro" id="IPR002629">
    <property type="entry name" value="Met_Synth_C/arc"/>
</dbReference>
<proteinExistence type="predicted"/>
<dbReference type="PANTHER" id="PTHR30519">
    <property type="entry name" value="5-METHYLTETRAHYDROPTEROYLTRIGLUTAMATE--HOMOCYSTEINE METHYLTRANSFERASE"/>
    <property type="match status" value="1"/>
</dbReference>
<keyword evidence="3" id="KW-0862">Zinc</keyword>
<name>A0A0F9D0C2_9ZZZZ</name>
<keyword evidence="2" id="KW-0479">Metal-binding</keyword>
<dbReference type="SUPFAM" id="SSF51726">
    <property type="entry name" value="UROD/MetE-like"/>
    <property type="match status" value="1"/>
</dbReference>
<dbReference type="Pfam" id="PF01717">
    <property type="entry name" value="Meth_synt_2"/>
    <property type="match status" value="1"/>
</dbReference>
<dbReference type="AlphaFoldDB" id="A0A0F9D0C2"/>